<sequence length="186" mass="20599">MLRRLHLERLGLADPCDRDDAVDDDATDSSKSNDDEFAESEMAIIQARVRSELERTCEGDPGTNIYGAVIESIARFRGLLMALDLRWADMLDRRGYTDKINVDAMVRGFGIRASHLLDNVNAMRQSRRAGNLDTSEDDSLHMPEDGYAPQGKALIVQEIKLDGPVKKPGMNVISSTKTLPPRNAGI</sequence>
<dbReference type="AlphaFoldDB" id="A0A7R9GJ84"/>
<accession>A0A7R9GJ84</accession>
<keyword evidence="3" id="KW-1185">Reference proteome</keyword>
<reference evidence="2" key="1">
    <citation type="submission" date="2020-11" db="EMBL/GenBank/DDBJ databases">
        <authorList>
            <person name="Tran Van P."/>
        </authorList>
    </citation>
    <scope>NUCLEOTIDE SEQUENCE</scope>
</reference>
<name>A0A7R9GJ84_9CRUS</name>
<dbReference type="Proteomes" id="UP000678499">
    <property type="component" value="Unassembled WGS sequence"/>
</dbReference>
<dbReference type="EMBL" id="OA890308">
    <property type="protein sequence ID" value="CAD7284462.1"/>
    <property type="molecule type" value="Genomic_DNA"/>
</dbReference>
<organism evidence="2">
    <name type="scientific">Notodromas monacha</name>
    <dbReference type="NCBI Taxonomy" id="399045"/>
    <lineage>
        <taxon>Eukaryota</taxon>
        <taxon>Metazoa</taxon>
        <taxon>Ecdysozoa</taxon>
        <taxon>Arthropoda</taxon>
        <taxon>Crustacea</taxon>
        <taxon>Oligostraca</taxon>
        <taxon>Ostracoda</taxon>
        <taxon>Podocopa</taxon>
        <taxon>Podocopida</taxon>
        <taxon>Cypridocopina</taxon>
        <taxon>Cypridoidea</taxon>
        <taxon>Cyprididae</taxon>
        <taxon>Notodromas</taxon>
    </lineage>
</organism>
<evidence type="ECO:0000313" key="3">
    <source>
        <dbReference type="Proteomes" id="UP000678499"/>
    </source>
</evidence>
<feature type="region of interest" description="Disordered" evidence="1">
    <location>
        <begin position="18"/>
        <end position="37"/>
    </location>
</feature>
<evidence type="ECO:0000256" key="1">
    <source>
        <dbReference type="SAM" id="MobiDB-lite"/>
    </source>
</evidence>
<protein>
    <submittedName>
        <fullName evidence="2">Uncharacterized protein</fullName>
    </submittedName>
</protein>
<proteinExistence type="predicted"/>
<gene>
    <name evidence="2" type="ORF">NMOB1V02_LOCUS12067</name>
</gene>
<dbReference type="EMBL" id="CAJPEX010008271">
    <property type="protein sequence ID" value="CAG0924614.1"/>
    <property type="molecule type" value="Genomic_DNA"/>
</dbReference>
<evidence type="ECO:0000313" key="2">
    <source>
        <dbReference type="EMBL" id="CAD7284462.1"/>
    </source>
</evidence>